<comment type="subcellular location">
    <subcellularLocation>
        <location evidence="1">Membrane</location>
        <topology evidence="1">Multi-pass membrane protein</topology>
    </subcellularLocation>
</comment>
<proteinExistence type="inferred from homology"/>
<dbReference type="Proteomes" id="UP000298805">
    <property type="component" value="Chromosome"/>
</dbReference>
<evidence type="ECO:0000256" key="2">
    <source>
        <dbReference type="ARBA" id="ARBA00008114"/>
    </source>
</evidence>
<keyword evidence="11" id="KW-1185">Reference proteome</keyword>
<feature type="transmembrane region" description="Helical" evidence="7">
    <location>
        <begin position="100"/>
        <end position="118"/>
    </location>
</feature>
<feature type="transmembrane region" description="Helical" evidence="7">
    <location>
        <begin position="130"/>
        <end position="149"/>
    </location>
</feature>
<evidence type="ECO:0000313" key="11">
    <source>
        <dbReference type="Proteomes" id="UP000298805"/>
    </source>
</evidence>
<keyword evidence="4 7" id="KW-0812">Transmembrane</keyword>
<comment type="similarity">
    <text evidence="2">Belongs to the cation diffusion facilitator (CDF) transporter (TC 2.A.4) family.</text>
</comment>
<dbReference type="PANTHER" id="PTHR43840:SF15">
    <property type="entry name" value="MITOCHONDRIAL METAL TRANSPORTER 1-RELATED"/>
    <property type="match status" value="1"/>
</dbReference>
<keyword evidence="5 7" id="KW-1133">Transmembrane helix</keyword>
<evidence type="ECO:0000256" key="4">
    <source>
        <dbReference type="ARBA" id="ARBA00022692"/>
    </source>
</evidence>
<feature type="transmembrane region" description="Helical" evidence="7">
    <location>
        <begin position="199"/>
        <end position="217"/>
    </location>
</feature>
<keyword evidence="3" id="KW-0813">Transport</keyword>
<dbReference type="Gene3D" id="3.30.70.1350">
    <property type="entry name" value="Cation efflux protein, cytoplasmic domain"/>
    <property type="match status" value="1"/>
</dbReference>
<accession>A0ABX5TKJ6</accession>
<dbReference type="InterPro" id="IPR027469">
    <property type="entry name" value="Cation_efflux_TMD_sf"/>
</dbReference>
<dbReference type="SUPFAM" id="SSF160240">
    <property type="entry name" value="Cation efflux protein cytoplasmic domain-like"/>
    <property type="match status" value="1"/>
</dbReference>
<name>A0ABX5TKJ6_9BACT</name>
<evidence type="ECO:0000256" key="5">
    <source>
        <dbReference type="ARBA" id="ARBA00022989"/>
    </source>
</evidence>
<feature type="transmembrane region" description="Helical" evidence="7">
    <location>
        <begin position="71"/>
        <end position="88"/>
    </location>
</feature>
<dbReference type="InterPro" id="IPR002524">
    <property type="entry name" value="Cation_efflux"/>
</dbReference>
<sequence length="303" mass="34045">MTYVKKVVTITFQNYLKEIFVTREQIYKEKKKIAIFSIIVNLTLSLIKIIGGKLSGSAALTADGIHSLSDLAASFSVLTGIVIANKKAKDFPMGLYKVENLVALISAFAIFFAGYEIAKDVFFGEPMKIHNLPIALIAIVLTVIITYFYSRWEKKKAIELNSPSLLADAEHVKSDFFTALVVLVGVIGQYMGYPIIEKIAVAIVVYFIFHSGWEILVDAIKVLLDASVDKDTLEEVRQILEKEDMIEKINDIKGRNAGSYKFIYLDIDVKTDSIKEAHAYVHKLEDKIKEAIPEVEKVITHYE</sequence>
<feature type="domain" description="Cation efflux protein transmembrane" evidence="8">
    <location>
        <begin position="35"/>
        <end position="224"/>
    </location>
</feature>
<dbReference type="PANTHER" id="PTHR43840">
    <property type="entry name" value="MITOCHONDRIAL METAL TRANSPORTER 1-RELATED"/>
    <property type="match status" value="1"/>
</dbReference>
<dbReference type="InterPro" id="IPR036837">
    <property type="entry name" value="Cation_efflux_CTD_sf"/>
</dbReference>
<dbReference type="Pfam" id="PF01545">
    <property type="entry name" value="Cation_efflux"/>
    <property type="match status" value="1"/>
</dbReference>
<dbReference type="InterPro" id="IPR058533">
    <property type="entry name" value="Cation_efflux_TM"/>
</dbReference>
<dbReference type="NCBIfam" id="TIGR01297">
    <property type="entry name" value="CDF"/>
    <property type="match status" value="1"/>
</dbReference>
<dbReference type="InterPro" id="IPR027470">
    <property type="entry name" value="Cation_efflux_CTD"/>
</dbReference>
<organism evidence="10 11">
    <name type="scientific">Caminibacter pacificus</name>
    <dbReference type="NCBI Taxonomy" id="1424653"/>
    <lineage>
        <taxon>Bacteria</taxon>
        <taxon>Pseudomonadati</taxon>
        <taxon>Campylobacterota</taxon>
        <taxon>Epsilonproteobacteria</taxon>
        <taxon>Nautiliales</taxon>
        <taxon>Nautiliaceae</taxon>
        <taxon>Caminibacter</taxon>
    </lineage>
</organism>
<evidence type="ECO:0000256" key="1">
    <source>
        <dbReference type="ARBA" id="ARBA00004141"/>
    </source>
</evidence>
<dbReference type="EMBL" id="CP027432">
    <property type="protein sequence ID" value="QCI28599.1"/>
    <property type="molecule type" value="Genomic_DNA"/>
</dbReference>
<gene>
    <name evidence="10" type="ORF">C6V80_06365</name>
</gene>
<keyword evidence="6 7" id="KW-0472">Membrane</keyword>
<feature type="transmembrane region" description="Helical" evidence="7">
    <location>
        <begin position="33"/>
        <end position="51"/>
    </location>
</feature>
<feature type="transmembrane region" description="Helical" evidence="7">
    <location>
        <begin position="176"/>
        <end position="193"/>
    </location>
</feature>
<dbReference type="Pfam" id="PF16916">
    <property type="entry name" value="ZT_dimer"/>
    <property type="match status" value="1"/>
</dbReference>
<evidence type="ECO:0000256" key="3">
    <source>
        <dbReference type="ARBA" id="ARBA00022448"/>
    </source>
</evidence>
<dbReference type="SUPFAM" id="SSF161111">
    <property type="entry name" value="Cation efflux protein transmembrane domain-like"/>
    <property type="match status" value="1"/>
</dbReference>
<dbReference type="Gene3D" id="1.20.1510.10">
    <property type="entry name" value="Cation efflux protein transmembrane domain"/>
    <property type="match status" value="1"/>
</dbReference>
<reference evidence="10" key="1">
    <citation type="submission" date="2019-06" db="EMBL/GenBank/DDBJ databases">
        <title>A comparative analysis of the Nautiliaceae.</title>
        <authorList>
            <person name="Grosche A."/>
            <person name="Smedile F."/>
            <person name="Vetriani C."/>
        </authorList>
    </citation>
    <scope>NUCLEOTIDE SEQUENCE</scope>
    <source>
        <strain evidence="10">TB6</strain>
    </source>
</reference>
<evidence type="ECO:0000259" key="8">
    <source>
        <dbReference type="Pfam" id="PF01545"/>
    </source>
</evidence>
<evidence type="ECO:0000313" key="10">
    <source>
        <dbReference type="EMBL" id="QCI28599.1"/>
    </source>
</evidence>
<evidence type="ECO:0000256" key="7">
    <source>
        <dbReference type="SAM" id="Phobius"/>
    </source>
</evidence>
<evidence type="ECO:0000256" key="6">
    <source>
        <dbReference type="ARBA" id="ARBA00023136"/>
    </source>
</evidence>
<evidence type="ECO:0000259" key="9">
    <source>
        <dbReference type="Pfam" id="PF16916"/>
    </source>
</evidence>
<dbReference type="InterPro" id="IPR050291">
    <property type="entry name" value="CDF_Transporter"/>
</dbReference>
<protein>
    <submittedName>
        <fullName evidence="10">Cation transporter</fullName>
    </submittedName>
</protein>
<feature type="domain" description="Cation efflux protein cytoplasmic" evidence="9">
    <location>
        <begin position="229"/>
        <end position="303"/>
    </location>
</feature>